<dbReference type="PANTHER" id="PTHR34069">
    <property type="entry name" value="3-OXOACYL-[ACYL-CARRIER-PROTEIN] SYNTHASE 3"/>
    <property type="match status" value="1"/>
</dbReference>
<protein>
    <recommendedName>
        <fullName evidence="3">Beta-ketoacyl-[acyl-carrier-protein] synthase III N-terminal domain-containing protein</fullName>
    </recommendedName>
</protein>
<dbReference type="Proteomes" id="UP000503540">
    <property type="component" value="Chromosome"/>
</dbReference>
<dbReference type="EMBL" id="CP046172">
    <property type="protein sequence ID" value="QIS11568.1"/>
    <property type="molecule type" value="Genomic_DNA"/>
</dbReference>
<evidence type="ECO:0000313" key="1">
    <source>
        <dbReference type="EMBL" id="QIS11568.1"/>
    </source>
</evidence>
<dbReference type="Gene3D" id="3.40.47.10">
    <property type="match status" value="1"/>
</dbReference>
<dbReference type="RefSeq" id="WP_238847319.1">
    <property type="nucleotide sequence ID" value="NZ_CP046172.1"/>
</dbReference>
<dbReference type="KEGG" id="nah:F5544_18470"/>
<proteinExistence type="predicted"/>
<organism evidence="1 2">
    <name type="scientific">Nocardia arthritidis</name>
    <dbReference type="NCBI Taxonomy" id="228602"/>
    <lineage>
        <taxon>Bacteria</taxon>
        <taxon>Bacillati</taxon>
        <taxon>Actinomycetota</taxon>
        <taxon>Actinomycetes</taxon>
        <taxon>Mycobacteriales</taxon>
        <taxon>Nocardiaceae</taxon>
        <taxon>Nocardia</taxon>
    </lineage>
</organism>
<dbReference type="GO" id="GO:0016746">
    <property type="term" value="F:acyltransferase activity"/>
    <property type="evidence" value="ECO:0007669"/>
    <property type="project" value="UniProtKB-KW"/>
</dbReference>
<name>A0A6G9YEF1_9NOCA</name>
<dbReference type="PANTHER" id="PTHR34069:SF2">
    <property type="entry name" value="BETA-KETOACYL-[ACYL-CARRIER-PROTEIN] SYNTHASE III"/>
    <property type="match status" value="1"/>
</dbReference>
<evidence type="ECO:0000313" key="2">
    <source>
        <dbReference type="Proteomes" id="UP000503540"/>
    </source>
</evidence>
<gene>
    <name evidence="1" type="ORF">F5544_18470</name>
</gene>
<accession>A0A6G9YEF1</accession>
<dbReference type="AlphaFoldDB" id="A0A6G9YEF1"/>
<dbReference type="GO" id="GO:0044550">
    <property type="term" value="P:secondary metabolite biosynthetic process"/>
    <property type="evidence" value="ECO:0007669"/>
    <property type="project" value="TreeGrafter"/>
</dbReference>
<evidence type="ECO:0008006" key="3">
    <source>
        <dbReference type="Google" id="ProtNLM"/>
    </source>
</evidence>
<sequence length="286" mass="29836">MNTDQDTASYIERAARAAIACLDAAGIGAGDISMLLNTGVYRDSNISEPAVAALVQKRAGIGLTYRRRQSPTMAFDVMNGPCGFLNAVQIGACFLVRPSSRRCLVVAGDTHPSLTRDRPTPDFPYIGTGAAAILERADDDSGFGPVHSAAGAMSVTGSGGYVDTAVMGAAGRSQVTISVDDGAEWDVLGAACQAARNCLRKNALAPENTVLVTSEPFPDFAERIRSGLGLQGQVCLPDTSGNPHTSGLIFAYHAGLRRGFPDDCRHLLFVSAGNGPTAASAAYRIR</sequence>
<dbReference type="SUPFAM" id="SSF53901">
    <property type="entry name" value="Thiolase-like"/>
    <property type="match status" value="1"/>
</dbReference>
<dbReference type="InterPro" id="IPR016039">
    <property type="entry name" value="Thiolase-like"/>
</dbReference>
<reference evidence="1 2" key="1">
    <citation type="journal article" date="2019" name="ACS Chem. Biol.">
        <title>Identification and Mobilization of a Cryptic Antibiotic Biosynthesis Gene Locus from a Human-Pathogenic Nocardia Isolate.</title>
        <authorList>
            <person name="Herisse M."/>
            <person name="Ishida K."/>
            <person name="Porter J.L."/>
            <person name="Howden B."/>
            <person name="Hertweck C."/>
            <person name="Stinear T.P."/>
            <person name="Pidot S.J."/>
        </authorList>
    </citation>
    <scope>NUCLEOTIDE SEQUENCE [LARGE SCALE GENOMIC DNA]</scope>
    <source>
        <strain evidence="1 2">AUSMDU00012717</strain>
    </source>
</reference>
<keyword evidence="2" id="KW-1185">Reference proteome</keyword>